<keyword evidence="4" id="KW-1185">Reference proteome</keyword>
<evidence type="ECO:0000256" key="2">
    <source>
        <dbReference type="SAM" id="Phobius"/>
    </source>
</evidence>
<protein>
    <submittedName>
        <fullName evidence="3">Uncharacterized protein</fullName>
    </submittedName>
</protein>
<organism evidence="3 4">
    <name type="scientific">Pleurostoma richardsiae</name>
    <dbReference type="NCBI Taxonomy" id="41990"/>
    <lineage>
        <taxon>Eukaryota</taxon>
        <taxon>Fungi</taxon>
        <taxon>Dikarya</taxon>
        <taxon>Ascomycota</taxon>
        <taxon>Pezizomycotina</taxon>
        <taxon>Sordariomycetes</taxon>
        <taxon>Sordariomycetidae</taxon>
        <taxon>Calosphaeriales</taxon>
        <taxon>Pleurostomataceae</taxon>
        <taxon>Pleurostoma</taxon>
    </lineage>
</organism>
<evidence type="ECO:0000256" key="1">
    <source>
        <dbReference type="SAM" id="MobiDB-lite"/>
    </source>
</evidence>
<comment type="caution">
    <text evidence="3">The sequence shown here is derived from an EMBL/GenBank/DDBJ whole genome shotgun (WGS) entry which is preliminary data.</text>
</comment>
<dbReference type="AlphaFoldDB" id="A0AA38S7L7"/>
<feature type="region of interest" description="Disordered" evidence="1">
    <location>
        <begin position="196"/>
        <end position="232"/>
    </location>
</feature>
<evidence type="ECO:0000313" key="4">
    <source>
        <dbReference type="Proteomes" id="UP001174694"/>
    </source>
</evidence>
<dbReference type="Proteomes" id="UP001174694">
    <property type="component" value="Unassembled WGS sequence"/>
</dbReference>
<feature type="region of interest" description="Disordered" evidence="1">
    <location>
        <begin position="256"/>
        <end position="359"/>
    </location>
</feature>
<keyword evidence="2" id="KW-0812">Transmembrane</keyword>
<gene>
    <name evidence="3" type="ORF">NKR23_g706</name>
</gene>
<dbReference type="EMBL" id="JANBVO010000001">
    <property type="protein sequence ID" value="KAJ9157715.1"/>
    <property type="molecule type" value="Genomic_DNA"/>
</dbReference>
<keyword evidence="2" id="KW-1133">Transmembrane helix</keyword>
<sequence length="384" mass="38971">MGFIPAVLGVRTPGDCPNGGVYYRCQANGFAGCCYVDRCALPSCPHSAPTAIAEVQTIASTVRPDPSPTVVETAAETWGHDPNDVVTATVTAGLSTATVTAEPSTSGEPLTAATVSAAVITDFTTTELVDPNLVTAGVAEPLPSVSAAALPAKPVTSGAGGPATPVGTIAGIAVGVALGLLLLGIAACLCRGRSSALQGGEVPQDGRKGGNGMDDDPPRSPGLIASSPMPLLSGQARKNPFADVLVQARTQAYRTLDVRSPATPGPTSALVSPMSARSIRSNHNGRASRVSPSPAHPHFELDSTAAPRPGYAELESPTVPFFKLSPPPAPRSSRGSSPVQREGKPVSEEAGTALAPERPRATLSATGLERQRGVHVNSWSAFSG</sequence>
<evidence type="ECO:0000313" key="3">
    <source>
        <dbReference type="EMBL" id="KAJ9157715.1"/>
    </source>
</evidence>
<name>A0AA38S7L7_9PEZI</name>
<proteinExistence type="predicted"/>
<feature type="transmembrane region" description="Helical" evidence="2">
    <location>
        <begin position="169"/>
        <end position="190"/>
    </location>
</feature>
<reference evidence="3" key="1">
    <citation type="submission" date="2022-07" db="EMBL/GenBank/DDBJ databases">
        <title>Fungi with potential for degradation of polypropylene.</title>
        <authorList>
            <person name="Gostincar C."/>
        </authorList>
    </citation>
    <scope>NUCLEOTIDE SEQUENCE</scope>
    <source>
        <strain evidence="3">EXF-13308</strain>
    </source>
</reference>
<keyword evidence="2" id="KW-0472">Membrane</keyword>
<accession>A0AA38S7L7</accession>